<organism evidence="1 2">
    <name type="scientific">Halorubrum rubrum</name>
    <dbReference type="NCBI Taxonomy" id="1126240"/>
    <lineage>
        <taxon>Archaea</taxon>
        <taxon>Methanobacteriati</taxon>
        <taxon>Methanobacteriota</taxon>
        <taxon>Stenosarchaea group</taxon>
        <taxon>Halobacteria</taxon>
        <taxon>Halobacteriales</taxon>
        <taxon>Haloferacaceae</taxon>
        <taxon>Halorubrum</taxon>
    </lineage>
</organism>
<keyword evidence="2" id="KW-1185">Reference proteome</keyword>
<dbReference type="EMBL" id="JBHSKY010000012">
    <property type="protein sequence ID" value="MFC5279515.1"/>
    <property type="molecule type" value="Genomic_DNA"/>
</dbReference>
<comment type="caution">
    <text evidence="1">The sequence shown here is derived from an EMBL/GenBank/DDBJ whole genome shotgun (WGS) entry which is preliminary data.</text>
</comment>
<proteinExistence type="predicted"/>
<sequence>MSYVIIREHVGRNARRDAERSVVGPDRIAAFGSGHDAPGFEAGDGVGVADTTVPPRALAASTAPDERYAAAPV</sequence>
<evidence type="ECO:0000313" key="2">
    <source>
        <dbReference type="Proteomes" id="UP001596118"/>
    </source>
</evidence>
<name>A0ABD5R3F3_9EURY</name>
<reference evidence="1 2" key="1">
    <citation type="journal article" date="2019" name="Int. J. Syst. Evol. Microbiol.">
        <title>The Global Catalogue of Microorganisms (GCM) 10K type strain sequencing project: providing services to taxonomists for standard genome sequencing and annotation.</title>
        <authorList>
            <consortium name="The Broad Institute Genomics Platform"/>
            <consortium name="The Broad Institute Genome Sequencing Center for Infectious Disease"/>
            <person name="Wu L."/>
            <person name="Ma J."/>
        </authorList>
    </citation>
    <scope>NUCLEOTIDE SEQUENCE [LARGE SCALE GENOMIC DNA]</scope>
    <source>
        <strain evidence="1 2">CGMCC 1.12124</strain>
    </source>
</reference>
<dbReference type="Proteomes" id="UP001596118">
    <property type="component" value="Unassembled WGS sequence"/>
</dbReference>
<evidence type="ECO:0000313" key="1">
    <source>
        <dbReference type="EMBL" id="MFC5279515.1"/>
    </source>
</evidence>
<accession>A0ABD5R3F3</accession>
<gene>
    <name evidence="1" type="ORF">ACFPM1_12220</name>
</gene>
<dbReference type="RefSeq" id="WP_256412990.1">
    <property type="nucleotide sequence ID" value="NZ_JANHDM010000015.1"/>
</dbReference>
<dbReference type="AlphaFoldDB" id="A0ABD5R3F3"/>
<protein>
    <submittedName>
        <fullName evidence="1">Uncharacterized protein</fullName>
    </submittedName>
</protein>